<dbReference type="InterPro" id="IPR015942">
    <property type="entry name" value="Asp/Glu/hydantoin_racemase"/>
</dbReference>
<dbReference type="EMBL" id="JBHRYN010000011">
    <property type="protein sequence ID" value="MFC3701809.1"/>
    <property type="molecule type" value="Genomic_DNA"/>
</dbReference>
<comment type="caution">
    <text evidence="3">The sequence shown here is derived from an EMBL/GenBank/DDBJ whole genome shotgun (WGS) entry which is preliminary data.</text>
</comment>
<evidence type="ECO:0000313" key="4">
    <source>
        <dbReference type="Proteomes" id="UP001595710"/>
    </source>
</evidence>
<proteinExistence type="inferred from homology"/>
<keyword evidence="2" id="KW-0413">Isomerase</keyword>
<evidence type="ECO:0000256" key="1">
    <source>
        <dbReference type="ARBA" id="ARBA00007847"/>
    </source>
</evidence>
<comment type="similarity">
    <text evidence="1">Belongs to the aspartate/glutamate racemases family.</text>
</comment>
<dbReference type="PROSITE" id="PS00923">
    <property type="entry name" value="ASP_GLU_RACEMASE_1"/>
    <property type="match status" value="1"/>
</dbReference>
<accession>A0ABV7WTZ6</accession>
<dbReference type="InterPro" id="IPR018187">
    <property type="entry name" value="Asp/Glu_racemase_AS_1"/>
</dbReference>
<evidence type="ECO:0000256" key="2">
    <source>
        <dbReference type="ARBA" id="ARBA00023235"/>
    </source>
</evidence>
<dbReference type="SUPFAM" id="SSF53681">
    <property type="entry name" value="Aspartate/glutamate racemase"/>
    <property type="match status" value="2"/>
</dbReference>
<dbReference type="Pfam" id="PF01177">
    <property type="entry name" value="Asp_Glu_race"/>
    <property type="match status" value="1"/>
</dbReference>
<reference evidence="4" key="1">
    <citation type="journal article" date="2019" name="Int. J. Syst. Evol. Microbiol.">
        <title>The Global Catalogue of Microorganisms (GCM) 10K type strain sequencing project: providing services to taxonomists for standard genome sequencing and annotation.</title>
        <authorList>
            <consortium name="The Broad Institute Genomics Platform"/>
            <consortium name="The Broad Institute Genome Sequencing Center for Infectious Disease"/>
            <person name="Wu L."/>
            <person name="Ma J."/>
        </authorList>
    </citation>
    <scope>NUCLEOTIDE SEQUENCE [LARGE SCALE GENOMIC DNA]</scope>
    <source>
        <strain evidence="4">CECT 8288</strain>
    </source>
</reference>
<gene>
    <name evidence="3" type="ORF">ACFOND_09180</name>
</gene>
<dbReference type="Gene3D" id="3.40.50.1860">
    <property type="match status" value="2"/>
</dbReference>
<dbReference type="RefSeq" id="WP_290283431.1">
    <property type="nucleotide sequence ID" value="NZ_JBHRYN010000011.1"/>
</dbReference>
<sequence>MKKIGLIGGMSWESTELYYRQINELTKQALGGHHSARLVLDSLDFHPVMEMQHQNNWQGTADVLVESAKNIERAGADFILICTNTMHKVAPEVDAAVGIPLLHLADATAQAIINDGHTTVGFLGTKFSMEDDFYIGRLKEKYGLTVITPNKTDRELVHKVIYEELCLGQINDQSREQYIRIIQALADQGAQCVIEGCTEIAMLVNQSHTPVKLYDTTAIHAQMAVEFALAP</sequence>
<dbReference type="InterPro" id="IPR001920">
    <property type="entry name" value="Asp/Glu_race"/>
</dbReference>
<dbReference type="PANTHER" id="PTHR21198">
    <property type="entry name" value="GLUTAMATE RACEMASE"/>
    <property type="match status" value="1"/>
</dbReference>
<dbReference type="InterPro" id="IPR004380">
    <property type="entry name" value="Asp_race"/>
</dbReference>
<name>A0ABV7WTZ6_9GAMM</name>
<dbReference type="NCBIfam" id="TIGR00035">
    <property type="entry name" value="asp_race"/>
    <property type="match status" value="1"/>
</dbReference>
<evidence type="ECO:0000313" key="3">
    <source>
        <dbReference type="EMBL" id="MFC3701809.1"/>
    </source>
</evidence>
<keyword evidence="4" id="KW-1185">Reference proteome</keyword>
<dbReference type="Proteomes" id="UP001595710">
    <property type="component" value="Unassembled WGS sequence"/>
</dbReference>
<organism evidence="3 4">
    <name type="scientific">Reinekea marina</name>
    <dbReference type="NCBI Taxonomy" id="1310421"/>
    <lineage>
        <taxon>Bacteria</taxon>
        <taxon>Pseudomonadati</taxon>
        <taxon>Pseudomonadota</taxon>
        <taxon>Gammaproteobacteria</taxon>
        <taxon>Oceanospirillales</taxon>
        <taxon>Saccharospirillaceae</taxon>
        <taxon>Reinekea</taxon>
    </lineage>
</organism>
<dbReference type="PANTHER" id="PTHR21198:SF7">
    <property type="entry name" value="ASPARTATE-GLUTAMATE RACEMASE FAMILY"/>
    <property type="match status" value="1"/>
</dbReference>
<protein>
    <submittedName>
        <fullName evidence="3">Aspartate/glutamate racemase family protein</fullName>
    </submittedName>
</protein>